<dbReference type="InParanoid" id="A0A2P5FJP7"/>
<protein>
    <submittedName>
        <fullName evidence="1">Uncharacterized protein</fullName>
    </submittedName>
</protein>
<sequence length="135" mass="15459">PLHSIPSSFTHSFNFFNLEGDDLTNLTAFRMLEMDSCLSFNPSFTIKLTMWAQHLKCKNLPPSMRPSFLLENFFCKYLTALLLVAALSTVMVNNLEMPQSLRQASTSLPIVSLLWSVIWQKLMILFCKHQSLSIQ</sequence>
<reference evidence="2" key="1">
    <citation type="submission" date="2016-06" db="EMBL/GenBank/DDBJ databases">
        <title>Parallel loss of symbiosis genes in relatives of nitrogen-fixing non-legume Parasponia.</title>
        <authorList>
            <person name="Van Velzen R."/>
            <person name="Holmer R."/>
            <person name="Bu F."/>
            <person name="Rutten L."/>
            <person name="Van Zeijl A."/>
            <person name="Liu W."/>
            <person name="Santuari L."/>
            <person name="Cao Q."/>
            <person name="Sharma T."/>
            <person name="Shen D."/>
            <person name="Roswanjaya Y."/>
            <person name="Wardhani T."/>
            <person name="Kalhor M.S."/>
            <person name="Jansen J."/>
            <person name="Van den Hoogen J."/>
            <person name="Gungor B."/>
            <person name="Hartog M."/>
            <person name="Hontelez J."/>
            <person name="Verver J."/>
            <person name="Yang W.-C."/>
            <person name="Schijlen E."/>
            <person name="Repin R."/>
            <person name="Schilthuizen M."/>
            <person name="Schranz E."/>
            <person name="Heidstra R."/>
            <person name="Miyata K."/>
            <person name="Fedorova E."/>
            <person name="Kohlen W."/>
            <person name="Bisseling T."/>
            <person name="Smit S."/>
            <person name="Geurts R."/>
        </authorList>
    </citation>
    <scope>NUCLEOTIDE SEQUENCE [LARGE SCALE GENOMIC DNA]</scope>
    <source>
        <strain evidence="2">cv. RG33-2</strain>
    </source>
</reference>
<dbReference type="AlphaFoldDB" id="A0A2P5FJP7"/>
<dbReference type="Proteomes" id="UP000237000">
    <property type="component" value="Unassembled WGS sequence"/>
</dbReference>
<gene>
    <name evidence="1" type="ORF">TorRG33x02_060780</name>
</gene>
<feature type="non-terminal residue" evidence="1">
    <location>
        <position position="1"/>
    </location>
</feature>
<dbReference type="EMBL" id="JXTC01000027">
    <property type="protein sequence ID" value="PON98004.1"/>
    <property type="molecule type" value="Genomic_DNA"/>
</dbReference>
<proteinExistence type="predicted"/>
<accession>A0A2P5FJP7</accession>
<evidence type="ECO:0000313" key="2">
    <source>
        <dbReference type="Proteomes" id="UP000237000"/>
    </source>
</evidence>
<organism evidence="1 2">
    <name type="scientific">Trema orientale</name>
    <name type="common">Charcoal tree</name>
    <name type="synonym">Celtis orientalis</name>
    <dbReference type="NCBI Taxonomy" id="63057"/>
    <lineage>
        <taxon>Eukaryota</taxon>
        <taxon>Viridiplantae</taxon>
        <taxon>Streptophyta</taxon>
        <taxon>Embryophyta</taxon>
        <taxon>Tracheophyta</taxon>
        <taxon>Spermatophyta</taxon>
        <taxon>Magnoliopsida</taxon>
        <taxon>eudicotyledons</taxon>
        <taxon>Gunneridae</taxon>
        <taxon>Pentapetalae</taxon>
        <taxon>rosids</taxon>
        <taxon>fabids</taxon>
        <taxon>Rosales</taxon>
        <taxon>Cannabaceae</taxon>
        <taxon>Trema</taxon>
    </lineage>
</organism>
<name>A0A2P5FJP7_TREOI</name>
<evidence type="ECO:0000313" key="1">
    <source>
        <dbReference type="EMBL" id="PON98004.1"/>
    </source>
</evidence>
<comment type="caution">
    <text evidence="1">The sequence shown here is derived from an EMBL/GenBank/DDBJ whole genome shotgun (WGS) entry which is preliminary data.</text>
</comment>
<keyword evidence="2" id="KW-1185">Reference proteome</keyword>